<feature type="repeat" description="TPR" evidence="1">
    <location>
        <begin position="523"/>
        <end position="556"/>
    </location>
</feature>
<dbReference type="Gene3D" id="1.25.40.10">
    <property type="entry name" value="Tetratricopeptide repeat domain"/>
    <property type="match status" value="6"/>
</dbReference>
<accession>A0A2B4R7C8</accession>
<dbReference type="PANTHER" id="PTHR10098:SF108">
    <property type="entry name" value="TETRATRICOPEPTIDE REPEAT PROTEIN 28"/>
    <property type="match status" value="1"/>
</dbReference>
<evidence type="ECO:0000256" key="2">
    <source>
        <dbReference type="SAM" id="MobiDB-lite"/>
    </source>
</evidence>
<dbReference type="EMBL" id="LSMT01001410">
    <property type="protein sequence ID" value="PFX12380.1"/>
    <property type="molecule type" value="Genomic_DNA"/>
</dbReference>
<feature type="repeat" description="TPR" evidence="1">
    <location>
        <begin position="968"/>
        <end position="1001"/>
    </location>
</feature>
<feature type="repeat" description="TPR" evidence="1">
    <location>
        <begin position="1048"/>
        <end position="1081"/>
    </location>
</feature>
<keyword evidence="3" id="KW-0472">Membrane</keyword>
<dbReference type="SUPFAM" id="SSF48452">
    <property type="entry name" value="TPR-like"/>
    <property type="match status" value="6"/>
</dbReference>
<feature type="compositionally biased region" description="Polar residues" evidence="2">
    <location>
        <begin position="768"/>
        <end position="783"/>
    </location>
</feature>
<keyword evidence="3" id="KW-1133">Transmembrane helix</keyword>
<feature type="repeat" description="TPR" evidence="1">
    <location>
        <begin position="363"/>
        <end position="396"/>
    </location>
</feature>
<dbReference type="OrthoDB" id="10040854at2759"/>
<dbReference type="Pfam" id="PF12770">
    <property type="entry name" value="CHAT"/>
    <property type="match status" value="1"/>
</dbReference>
<feature type="transmembrane region" description="Helical" evidence="3">
    <location>
        <begin position="14"/>
        <end position="32"/>
    </location>
</feature>
<feature type="repeat" description="TPR" evidence="1">
    <location>
        <begin position="848"/>
        <end position="881"/>
    </location>
</feature>
<sequence length="1616" mass="181224">MTTKKINMDNREEVLFTVYISLEIAVFLLNTGRGLQAINLCKECLRVLNIKALSINSSLANAIFQCFYMIMFHAYDSRGDYKSKEICLRKLLLYHSDDTIKGWFNLKLAQTLYAQSKFIQARIFYEQATNIMESIGDRKGKAQCYGNLGLLFRSLGQYDKAREYHEKALPIKIEIGDRDGEATSYGNLGTLFQSLGQYDKAREYQEKALAIIGRGLQAIDLCKECLRVLKNKALSINSSLANFMFKSSYMILVHAYNARGDYKSKEICLRKLLLYHSDDSQRGWFNLMLAETLYKQYEFLQARTFFEQATKIMESLDDRKGKALCYGDLGKLFQSLGQYDKAREYQEKALAINIEIGDRDGEATNYGNLGTLFQSLGQYDKAREYMEKALAIKIETGDRHGEATSYGNLGTLFQSLCQYDKAQKYEEKALVIRIEIGVRDGEATGYGNLGTLFHFLGQYDKARKYQEKALAIKIEIGDRDGEARSYGNLGTLFQRLGQYDKAREYQEKALAIRIEIGDRDGEATSYGNLGTLFQSFGQYDKAREYQEKALAIRIEIGDRDGEATSYGNLGTLFESLGQYDNAREYMEKALAIKIETGDRNGEAASYGNLGTLFRFLGQSDKAREYQEKALAIIIEIGDRDGEATSYGNLGTLFQSLGQYDKARQYDEKALAIKIEIADRNGEATSYGNLGTLFQSLAVHGTATDELKDVHIDTSDDQQSIDENLPLASALPPRKSNNENLTLKNLPSTDENLTPENLLSIDECLTSENLPSTDENLTLENLPSTDGPPPTEENLTIDQSTDSLPASSELSPTPPISSDSPILDPQGLITSTKPAKPTSRQIGDRDGEATSYGNLGTLFQSLGQYDNAREYQEKALAIKIETGDRHGEASRYGNLGTLFESLGQYDKAREYQEKALAIRIEIGDRDGEATSYGNLGILFQSLSQYDRALEYMEKALAIKIEIGDRDGEATSYGNLGTLFAFFGQYDEARKYYEKSLDIRIEIGDRKGKASCYSNLTDLFLSLGKYAKADSYLKKAREIRLDIGDRSGEATDYCHLGVISFRRGEFDKAVKYYEKALAIDIEIGYREGVVVHSGKLGSCFLFLGNCSMAEEYLTRALRLSRDIGHHFHELKILCVLSVLKVSQSHLEDASLYLFQSIDKFDTLRGSLKDNDGFQISLLEEHGTFPYKLLSHLLSSTGKSQDALYVEELRRARGLADLIAARYSVQEQISGNPQSWCGIQEIIAREADSACLYISVGKEEIWFWILKAMGAIHFSKEKVNLEANDVTGLVPDLDEFFKETFRSFAILPAEQKCEDRSLDDTELMSLHDDNRAILRDYDAKEFKTNLHLCYKIIIAPVASLLKQPEIIIVPDSCVYQVPFAALADEGGKFLSETCRIRIVPSLTTLRLVQDSPLDYHSHTGALIVGDPKVGVVIYKDKRKNITPLPCARKEADMIGRLLGVTPLTGDSVKKHAVLQAISSHPTLTPPFPREEDYLLTMADISKTRLRAKLVVLSCCHSARGQIRTEGVIGIARAFLGSGARSVLAARWALDDTATEQFMTSFYYHLLRGESASESLHKAREWMRNNGFDKISQWAPFMLMGDNVTFDFTNWPVPSAPQEP</sequence>
<feature type="repeat" description="TPR" evidence="1">
    <location>
        <begin position="142"/>
        <end position="175"/>
    </location>
</feature>
<feature type="compositionally biased region" description="Polar residues" evidence="2">
    <location>
        <begin position="792"/>
        <end position="808"/>
    </location>
</feature>
<feature type="repeat" description="TPR" evidence="1">
    <location>
        <begin position="928"/>
        <end position="961"/>
    </location>
</feature>
<protein>
    <submittedName>
        <fullName evidence="5">Tetratricopeptide repeat protein 28</fullName>
    </submittedName>
</protein>
<feature type="region of interest" description="Disordered" evidence="2">
    <location>
        <begin position="727"/>
        <end position="753"/>
    </location>
</feature>
<feature type="transmembrane region" description="Helical" evidence="3">
    <location>
        <begin position="53"/>
        <end position="75"/>
    </location>
</feature>
<dbReference type="PANTHER" id="PTHR10098">
    <property type="entry name" value="RAPSYN-RELATED"/>
    <property type="match status" value="1"/>
</dbReference>
<feature type="repeat" description="TPR" evidence="1">
    <location>
        <begin position="888"/>
        <end position="921"/>
    </location>
</feature>
<feature type="repeat" description="TPR" evidence="1">
    <location>
        <begin position="182"/>
        <end position="215"/>
    </location>
</feature>
<dbReference type="Pfam" id="PF13424">
    <property type="entry name" value="TPR_12"/>
    <property type="match status" value="10"/>
</dbReference>
<dbReference type="Proteomes" id="UP000225706">
    <property type="component" value="Unassembled WGS sequence"/>
</dbReference>
<feature type="repeat" description="TPR" evidence="1">
    <location>
        <begin position="443"/>
        <end position="476"/>
    </location>
</feature>
<dbReference type="InterPro" id="IPR011990">
    <property type="entry name" value="TPR-like_helical_dom_sf"/>
</dbReference>
<dbReference type="InterPro" id="IPR024983">
    <property type="entry name" value="CHAT_dom"/>
</dbReference>
<keyword evidence="1" id="KW-0802">TPR repeat</keyword>
<feature type="compositionally biased region" description="Low complexity" evidence="2">
    <location>
        <begin position="815"/>
        <end position="824"/>
    </location>
</feature>
<keyword evidence="3" id="KW-0812">Transmembrane</keyword>
<dbReference type="InterPro" id="IPR019734">
    <property type="entry name" value="TPR_rpt"/>
</dbReference>
<feature type="repeat" description="TPR" evidence="1">
    <location>
        <begin position="563"/>
        <end position="596"/>
    </location>
</feature>
<feature type="repeat" description="TPR" evidence="1">
    <location>
        <begin position="643"/>
        <end position="676"/>
    </location>
</feature>
<feature type="compositionally biased region" description="Polar residues" evidence="2">
    <location>
        <begin position="737"/>
        <end position="753"/>
    </location>
</feature>
<evidence type="ECO:0000256" key="3">
    <source>
        <dbReference type="SAM" id="Phobius"/>
    </source>
</evidence>
<feature type="repeat" description="TPR" evidence="1">
    <location>
        <begin position="483"/>
        <end position="516"/>
    </location>
</feature>
<feature type="repeat" description="TPR" evidence="1">
    <location>
        <begin position="323"/>
        <end position="356"/>
    </location>
</feature>
<feature type="region of interest" description="Disordered" evidence="2">
    <location>
        <begin position="768"/>
        <end position="849"/>
    </location>
</feature>
<dbReference type="PROSITE" id="PS50005">
    <property type="entry name" value="TPR"/>
    <property type="match status" value="14"/>
</dbReference>
<dbReference type="PROSITE" id="PS50293">
    <property type="entry name" value="TPR_REGION"/>
    <property type="match status" value="4"/>
</dbReference>
<evidence type="ECO:0000259" key="4">
    <source>
        <dbReference type="Pfam" id="PF12770"/>
    </source>
</evidence>
<name>A0A2B4R7C8_STYPI</name>
<dbReference type="SMART" id="SM00028">
    <property type="entry name" value="TPR"/>
    <property type="match status" value="20"/>
</dbReference>
<keyword evidence="6" id="KW-1185">Reference proteome</keyword>
<proteinExistence type="predicted"/>
<organism evidence="5 6">
    <name type="scientific">Stylophora pistillata</name>
    <name type="common">Smooth cauliflower coral</name>
    <dbReference type="NCBI Taxonomy" id="50429"/>
    <lineage>
        <taxon>Eukaryota</taxon>
        <taxon>Metazoa</taxon>
        <taxon>Cnidaria</taxon>
        <taxon>Anthozoa</taxon>
        <taxon>Hexacorallia</taxon>
        <taxon>Scleractinia</taxon>
        <taxon>Astrocoeniina</taxon>
        <taxon>Pocilloporidae</taxon>
        <taxon>Stylophora</taxon>
    </lineage>
</organism>
<evidence type="ECO:0000313" key="5">
    <source>
        <dbReference type="EMBL" id="PFX12380.1"/>
    </source>
</evidence>
<feature type="compositionally biased region" description="Polar residues" evidence="2">
    <location>
        <begin position="827"/>
        <end position="840"/>
    </location>
</feature>
<evidence type="ECO:0000313" key="6">
    <source>
        <dbReference type="Proteomes" id="UP000225706"/>
    </source>
</evidence>
<reference evidence="6" key="1">
    <citation type="journal article" date="2017" name="bioRxiv">
        <title>Comparative analysis of the genomes of Stylophora pistillata and Acropora digitifera provides evidence for extensive differences between species of corals.</title>
        <authorList>
            <person name="Voolstra C.R."/>
            <person name="Li Y."/>
            <person name="Liew Y.J."/>
            <person name="Baumgarten S."/>
            <person name="Zoccola D."/>
            <person name="Flot J.-F."/>
            <person name="Tambutte S."/>
            <person name="Allemand D."/>
            <person name="Aranda M."/>
        </authorList>
    </citation>
    <scope>NUCLEOTIDE SEQUENCE [LARGE SCALE GENOMIC DNA]</scope>
</reference>
<gene>
    <name evidence="5" type="primary">TTC28</name>
    <name evidence="5" type="ORF">AWC38_SpisGene23681</name>
</gene>
<feature type="domain" description="CHAT" evidence="4">
    <location>
        <begin position="1347"/>
        <end position="1598"/>
    </location>
</feature>
<evidence type="ECO:0000256" key="1">
    <source>
        <dbReference type="PROSITE-ProRule" id="PRU00339"/>
    </source>
</evidence>
<comment type="caution">
    <text evidence="5">The sequence shown here is derived from an EMBL/GenBank/DDBJ whole genome shotgun (WGS) entry which is preliminary data.</text>
</comment>